<proteinExistence type="predicted"/>
<dbReference type="Proteomes" id="UP001390339">
    <property type="component" value="Unassembled WGS sequence"/>
</dbReference>
<reference evidence="3 4" key="1">
    <citation type="journal article" date="2024" name="IMA Fungus">
        <title>Apiospora arundinis, a panoply of carbohydrate-active enzymes and secondary metabolites.</title>
        <authorList>
            <person name="Sorensen T."/>
            <person name="Petersen C."/>
            <person name="Muurmann A.T."/>
            <person name="Christiansen J.V."/>
            <person name="Brundto M.L."/>
            <person name="Overgaard C.K."/>
            <person name="Boysen A.T."/>
            <person name="Wollenberg R.D."/>
            <person name="Larsen T.O."/>
            <person name="Sorensen J.L."/>
            <person name="Nielsen K.L."/>
            <person name="Sondergaard T.E."/>
        </authorList>
    </citation>
    <scope>NUCLEOTIDE SEQUENCE [LARGE SCALE GENOMIC DNA]</scope>
    <source>
        <strain evidence="3 4">AAU 773</strain>
    </source>
</reference>
<name>A0ABR2J7V5_9PEZI</name>
<feature type="domain" description="Ubiquitin-like" evidence="2">
    <location>
        <begin position="412"/>
        <end position="484"/>
    </location>
</feature>
<comment type="caution">
    <text evidence="3">The sequence shown here is derived from an EMBL/GenBank/DDBJ whole genome shotgun (WGS) entry which is preliminary data.</text>
</comment>
<dbReference type="InterPro" id="IPR029071">
    <property type="entry name" value="Ubiquitin-like_domsf"/>
</dbReference>
<keyword evidence="4" id="KW-1185">Reference proteome</keyword>
<dbReference type="PROSITE" id="PS50053">
    <property type="entry name" value="UBIQUITIN_2"/>
    <property type="match status" value="1"/>
</dbReference>
<dbReference type="SUPFAM" id="SSF54236">
    <property type="entry name" value="Ubiquitin-like"/>
    <property type="match status" value="1"/>
</dbReference>
<dbReference type="EMBL" id="JAPCWZ010000003">
    <property type="protein sequence ID" value="KAK8873653.1"/>
    <property type="molecule type" value="Genomic_DNA"/>
</dbReference>
<feature type="compositionally biased region" description="Acidic residues" evidence="1">
    <location>
        <begin position="214"/>
        <end position="224"/>
    </location>
</feature>
<evidence type="ECO:0000313" key="3">
    <source>
        <dbReference type="EMBL" id="KAK8873653.1"/>
    </source>
</evidence>
<accession>A0ABR2J7V5</accession>
<feature type="region of interest" description="Disordered" evidence="1">
    <location>
        <begin position="1"/>
        <end position="241"/>
    </location>
</feature>
<protein>
    <submittedName>
        <fullName evidence="3">Ubiquitin-2 like Rad60 SUMO-like-domain-containing protein</fullName>
    </submittedName>
</protein>
<evidence type="ECO:0000313" key="4">
    <source>
        <dbReference type="Proteomes" id="UP001390339"/>
    </source>
</evidence>
<dbReference type="InterPro" id="IPR022617">
    <property type="entry name" value="Rad60/SUMO-like_dom"/>
</dbReference>
<feature type="compositionally biased region" description="Low complexity" evidence="1">
    <location>
        <begin position="149"/>
        <end position="159"/>
    </location>
</feature>
<feature type="compositionally biased region" description="Basic and acidic residues" evidence="1">
    <location>
        <begin position="134"/>
        <end position="146"/>
    </location>
</feature>
<feature type="compositionally biased region" description="Basic and acidic residues" evidence="1">
    <location>
        <begin position="1"/>
        <end position="12"/>
    </location>
</feature>
<dbReference type="InterPro" id="IPR000626">
    <property type="entry name" value="Ubiquitin-like_dom"/>
</dbReference>
<feature type="compositionally biased region" description="Polar residues" evidence="1">
    <location>
        <begin position="227"/>
        <end position="237"/>
    </location>
</feature>
<evidence type="ECO:0000256" key="1">
    <source>
        <dbReference type="SAM" id="MobiDB-lite"/>
    </source>
</evidence>
<dbReference type="Gene3D" id="3.10.20.90">
    <property type="entry name" value="Phosphatidylinositol 3-kinase Catalytic Subunit, Chain A, domain 1"/>
    <property type="match status" value="1"/>
</dbReference>
<gene>
    <name evidence="3" type="ORF">PGQ11_004167</name>
</gene>
<evidence type="ECO:0000259" key="2">
    <source>
        <dbReference type="PROSITE" id="PS50053"/>
    </source>
</evidence>
<organism evidence="3 4">
    <name type="scientific">Apiospora arundinis</name>
    <dbReference type="NCBI Taxonomy" id="335852"/>
    <lineage>
        <taxon>Eukaryota</taxon>
        <taxon>Fungi</taxon>
        <taxon>Dikarya</taxon>
        <taxon>Ascomycota</taxon>
        <taxon>Pezizomycotina</taxon>
        <taxon>Sordariomycetes</taxon>
        <taxon>Xylariomycetidae</taxon>
        <taxon>Amphisphaeriales</taxon>
        <taxon>Apiosporaceae</taxon>
        <taxon>Apiospora</taxon>
    </lineage>
</organism>
<sequence length="484" mass="55290">MSAPDAPRERKLPFKRTVKRKSNDASDNTPKPVSDGIDLFRRSGALFDKFQQQDSELKKQRRKSKTVEDDDAAADSEIRKQLLGESKNASSRKARRHSTDRDQKRQCISLSDSEDESGGRPSTQKSPRKSSKTPLDRSPAKFRDSMRNPTSTPTRTRSTQAAKAPVNVIALDSSDDEDYKQPQSRAKAKETMRDSMSAEEASVIQQQPTRIDDSDTDSDLDPPIEPDTSQSSQLQTKFQEEVRERMRKEQLARAANSAAKDSPRPQEVVEIFIESRLEGTMNMRVRVNLFQKMGMVKQSWVGYNQKKKMPISESVLNEMFFTWRGNKLYEFTTLASLDIKRNGDGQLYSNRESKREGFEGWDKVHIEAWTPELFDDYQRNKDRERRRQLGDLVDDEPEPEPEPEPVEKVASIKIILKSKDNGSQNLTVPMNVEVAKLSLAFRKVKKIPDERDIVLNFDGEALDEDSTIDEIGIEDMDSIEVHIK</sequence>
<dbReference type="Pfam" id="PF11976">
    <property type="entry name" value="Rad60-SLD"/>
    <property type="match status" value="1"/>
</dbReference>